<organism evidence="2 3">
    <name type="scientific">Marasmiellus scandens</name>
    <dbReference type="NCBI Taxonomy" id="2682957"/>
    <lineage>
        <taxon>Eukaryota</taxon>
        <taxon>Fungi</taxon>
        <taxon>Dikarya</taxon>
        <taxon>Basidiomycota</taxon>
        <taxon>Agaricomycotina</taxon>
        <taxon>Agaricomycetes</taxon>
        <taxon>Agaricomycetidae</taxon>
        <taxon>Agaricales</taxon>
        <taxon>Marasmiineae</taxon>
        <taxon>Omphalotaceae</taxon>
        <taxon>Marasmiellus</taxon>
    </lineage>
</organism>
<reference evidence="2 3" key="1">
    <citation type="submission" date="2024-01" db="EMBL/GenBank/DDBJ databases">
        <title>A draft genome for the cacao thread blight pathogen Marasmiellus scandens.</title>
        <authorList>
            <person name="Baruah I.K."/>
            <person name="Leung J."/>
            <person name="Bukari Y."/>
            <person name="Amoako-Attah I."/>
            <person name="Meinhardt L.W."/>
            <person name="Bailey B.A."/>
            <person name="Cohen S.P."/>
        </authorList>
    </citation>
    <scope>NUCLEOTIDE SEQUENCE [LARGE SCALE GENOMIC DNA]</scope>
    <source>
        <strain evidence="2 3">GH-19</strain>
    </source>
</reference>
<sequence>MGILNFYIMDQVLKLEAIDWSTRLKSSASALYNQSLSSLVPRPSNPINPSVSFSSIAGAYNNPAYGSIELCLVSGSPEDRYMSDSCRKLLKEIPLRLPDTVNASVPTFLAQWDKVRITHLKLEHFERNLFNASILSSMPILNTTTENAKNVQAYWVSTWLDGIEAPTAEIAVDGNKVCGIGIVGIWGAGQGIGRPHGDSVKQRAEVWFAKR</sequence>
<evidence type="ECO:0000313" key="2">
    <source>
        <dbReference type="EMBL" id="KAK7438651.1"/>
    </source>
</evidence>
<evidence type="ECO:0000313" key="1">
    <source>
        <dbReference type="EMBL" id="KAK7436882.1"/>
    </source>
</evidence>
<dbReference type="EMBL" id="JBANRG010000078">
    <property type="protein sequence ID" value="KAK7438651.1"/>
    <property type="molecule type" value="Genomic_DNA"/>
</dbReference>
<dbReference type="Proteomes" id="UP001498398">
    <property type="component" value="Unassembled WGS sequence"/>
</dbReference>
<accession>A0ABR1ISC5</accession>
<evidence type="ECO:0000313" key="3">
    <source>
        <dbReference type="Proteomes" id="UP001498398"/>
    </source>
</evidence>
<name>A0ABR1ISC5_9AGAR</name>
<dbReference type="EMBL" id="JBANRG010000090">
    <property type="protein sequence ID" value="KAK7436882.1"/>
    <property type="molecule type" value="Genomic_DNA"/>
</dbReference>
<protein>
    <submittedName>
        <fullName evidence="2">Uncharacterized protein</fullName>
    </submittedName>
</protein>
<keyword evidence="3" id="KW-1185">Reference proteome</keyword>
<proteinExistence type="predicted"/>
<gene>
    <name evidence="2" type="ORF">VKT23_017984</name>
    <name evidence="1" type="ORF">VKT23_018903</name>
</gene>
<comment type="caution">
    <text evidence="2">The sequence shown here is derived from an EMBL/GenBank/DDBJ whole genome shotgun (WGS) entry which is preliminary data.</text>
</comment>